<evidence type="ECO:0000256" key="1">
    <source>
        <dbReference type="ARBA" id="ARBA00001971"/>
    </source>
</evidence>
<gene>
    <name evidence="9" type="ORF">SUNI508_09920</name>
</gene>
<protein>
    <recommendedName>
        <fullName evidence="11">Cytochrome P450</fullName>
    </recommendedName>
</protein>
<dbReference type="PRINTS" id="PR00463">
    <property type="entry name" value="EP450I"/>
</dbReference>
<comment type="caution">
    <text evidence="9">The sequence shown here is derived from an EMBL/GenBank/DDBJ whole genome shotgun (WGS) entry which is preliminary data.</text>
</comment>
<feature type="transmembrane region" description="Helical" evidence="8">
    <location>
        <begin position="44"/>
        <end position="63"/>
    </location>
</feature>
<dbReference type="Gene3D" id="1.10.630.10">
    <property type="entry name" value="Cytochrome P450"/>
    <property type="match status" value="1"/>
</dbReference>
<dbReference type="Pfam" id="PF00067">
    <property type="entry name" value="p450"/>
    <property type="match status" value="1"/>
</dbReference>
<feature type="transmembrane region" description="Helical" evidence="8">
    <location>
        <begin position="15"/>
        <end position="32"/>
    </location>
</feature>
<accession>A0ABR2UMU5</accession>
<dbReference type="CDD" id="cd11061">
    <property type="entry name" value="CYP67-like"/>
    <property type="match status" value="1"/>
</dbReference>
<keyword evidence="7" id="KW-0503">Monooxygenase</keyword>
<dbReference type="PANTHER" id="PTHR24305">
    <property type="entry name" value="CYTOCHROME P450"/>
    <property type="match status" value="1"/>
</dbReference>
<evidence type="ECO:0000256" key="7">
    <source>
        <dbReference type="ARBA" id="ARBA00023033"/>
    </source>
</evidence>
<evidence type="ECO:0000256" key="3">
    <source>
        <dbReference type="ARBA" id="ARBA00022617"/>
    </source>
</evidence>
<keyword evidence="8" id="KW-1133">Transmembrane helix</keyword>
<proteinExistence type="inferred from homology"/>
<feature type="transmembrane region" description="Helical" evidence="8">
    <location>
        <begin position="69"/>
        <end position="95"/>
    </location>
</feature>
<dbReference type="SUPFAM" id="SSF48264">
    <property type="entry name" value="Cytochrome P450"/>
    <property type="match status" value="1"/>
</dbReference>
<keyword evidence="3" id="KW-0349">Heme</keyword>
<dbReference type="EMBL" id="JARVKF010000410">
    <property type="protein sequence ID" value="KAK9415960.1"/>
    <property type="molecule type" value="Genomic_DNA"/>
</dbReference>
<reference evidence="9 10" key="1">
    <citation type="journal article" date="2024" name="J. Plant Pathol.">
        <title>Sequence and assembly of the genome of Seiridium unicorne, isolate CBS 538.82, causal agent of cypress canker disease.</title>
        <authorList>
            <person name="Scali E."/>
            <person name="Rocca G.D."/>
            <person name="Danti R."/>
            <person name="Garbelotto M."/>
            <person name="Barberini S."/>
            <person name="Baroncelli R."/>
            <person name="Emiliani G."/>
        </authorList>
    </citation>
    <scope>NUCLEOTIDE SEQUENCE [LARGE SCALE GENOMIC DNA]</scope>
    <source>
        <strain evidence="9 10">BM-138-508</strain>
    </source>
</reference>
<dbReference type="InterPro" id="IPR001128">
    <property type="entry name" value="Cyt_P450"/>
</dbReference>
<evidence type="ECO:0008006" key="11">
    <source>
        <dbReference type="Google" id="ProtNLM"/>
    </source>
</evidence>
<dbReference type="InterPro" id="IPR036396">
    <property type="entry name" value="Cyt_P450_sf"/>
</dbReference>
<dbReference type="PANTHER" id="PTHR24305:SF187">
    <property type="entry name" value="P450, PUTATIVE (EUROFUNG)-RELATED"/>
    <property type="match status" value="1"/>
</dbReference>
<evidence type="ECO:0000313" key="10">
    <source>
        <dbReference type="Proteomes" id="UP001408356"/>
    </source>
</evidence>
<sequence>MAIFQMPRVDLSNSTAQGLAFALGSVLHIFLFRFGEWNTFTTKIIATFLAANLASILALPHYFPTIYPSHITAVSTTSGLALSLILGIWSSMLIYRAVFHPLNRFPGPFWARLSNLYVTSLTAKNLHLYEEIHKLHNKYGEVVRIGPSELSIITPSATSAILGNKSPCVKGPWYDVLYPVISLQMIRNKEDHAVRRKVWDRAFSAKALREYEPRIQKYTDQLIEQLDKQEGKSVDATVWFNFYSFDVMGDLAWGKSLNMLRDGTVHYFMKTLHADMTNVGLFSHLVWLFPLFKAIPILNSENKKYWRWIHQLVTERRSMKPDRPDIFSPLLEAYEENGTPTRQNELNLLGDASLIAIAGSDTTAASLTCLFFELARNPNALELLQKEIDGFHQQLNPIDGQALSKLEYLDAVINETLRLHPPVPSGVQRKAPQEGLTIDDIYIPGNTIVKVPTHTVFRDARFFPCPDDFIPERWTTQKELNNGGSVYFPFSAGRSSCIGKQLGLMEVRHVTARILHDYDVSFVPTYDPETFLKGKRDTFTLSLAPLQLVFTRRRQVLDMSDLNEDLIDKVVALGPVAARDKAKYIIIGHNDDDDEDTTLHLRTDISDDWNLPDVDREGPEIF</sequence>
<dbReference type="InterPro" id="IPR050121">
    <property type="entry name" value="Cytochrome_P450_monoxygenase"/>
</dbReference>
<evidence type="ECO:0000256" key="2">
    <source>
        <dbReference type="ARBA" id="ARBA00010617"/>
    </source>
</evidence>
<keyword evidence="5" id="KW-0560">Oxidoreductase</keyword>
<keyword evidence="6" id="KW-0408">Iron</keyword>
<evidence type="ECO:0000256" key="4">
    <source>
        <dbReference type="ARBA" id="ARBA00022723"/>
    </source>
</evidence>
<evidence type="ECO:0000256" key="5">
    <source>
        <dbReference type="ARBA" id="ARBA00023002"/>
    </source>
</evidence>
<dbReference type="InterPro" id="IPR002401">
    <property type="entry name" value="Cyt_P450_E_grp-I"/>
</dbReference>
<comment type="cofactor">
    <cofactor evidence="1">
        <name>heme</name>
        <dbReference type="ChEBI" id="CHEBI:30413"/>
    </cofactor>
</comment>
<keyword evidence="8" id="KW-0812">Transmembrane</keyword>
<name>A0ABR2UMU5_9PEZI</name>
<evidence type="ECO:0000256" key="6">
    <source>
        <dbReference type="ARBA" id="ARBA00023004"/>
    </source>
</evidence>
<organism evidence="9 10">
    <name type="scientific">Seiridium unicorne</name>
    <dbReference type="NCBI Taxonomy" id="138068"/>
    <lineage>
        <taxon>Eukaryota</taxon>
        <taxon>Fungi</taxon>
        <taxon>Dikarya</taxon>
        <taxon>Ascomycota</taxon>
        <taxon>Pezizomycotina</taxon>
        <taxon>Sordariomycetes</taxon>
        <taxon>Xylariomycetidae</taxon>
        <taxon>Amphisphaeriales</taxon>
        <taxon>Sporocadaceae</taxon>
        <taxon>Seiridium</taxon>
    </lineage>
</organism>
<evidence type="ECO:0000313" key="9">
    <source>
        <dbReference type="EMBL" id="KAK9415960.1"/>
    </source>
</evidence>
<evidence type="ECO:0000256" key="8">
    <source>
        <dbReference type="SAM" id="Phobius"/>
    </source>
</evidence>
<dbReference type="PRINTS" id="PR00385">
    <property type="entry name" value="P450"/>
</dbReference>
<dbReference type="Proteomes" id="UP001408356">
    <property type="component" value="Unassembled WGS sequence"/>
</dbReference>
<keyword evidence="4" id="KW-0479">Metal-binding</keyword>
<comment type="similarity">
    <text evidence="2">Belongs to the cytochrome P450 family.</text>
</comment>
<keyword evidence="8" id="KW-0472">Membrane</keyword>
<keyword evidence="10" id="KW-1185">Reference proteome</keyword>